<dbReference type="EMBL" id="BPLR01014010">
    <property type="protein sequence ID" value="GIY65612.1"/>
    <property type="molecule type" value="Genomic_DNA"/>
</dbReference>
<name>A0AAV4V5X7_CAEEX</name>
<accession>A0AAV4V5X7</accession>
<dbReference type="Proteomes" id="UP001054945">
    <property type="component" value="Unassembled WGS sequence"/>
</dbReference>
<organism evidence="1 2">
    <name type="scientific">Caerostris extrusa</name>
    <name type="common">Bark spider</name>
    <name type="synonym">Caerostris bankana</name>
    <dbReference type="NCBI Taxonomy" id="172846"/>
    <lineage>
        <taxon>Eukaryota</taxon>
        <taxon>Metazoa</taxon>
        <taxon>Ecdysozoa</taxon>
        <taxon>Arthropoda</taxon>
        <taxon>Chelicerata</taxon>
        <taxon>Arachnida</taxon>
        <taxon>Araneae</taxon>
        <taxon>Araneomorphae</taxon>
        <taxon>Entelegynae</taxon>
        <taxon>Araneoidea</taxon>
        <taxon>Araneidae</taxon>
        <taxon>Caerostris</taxon>
    </lineage>
</organism>
<gene>
    <name evidence="1" type="ORF">CEXT_567361</name>
</gene>
<evidence type="ECO:0000313" key="1">
    <source>
        <dbReference type="EMBL" id="GIY65612.1"/>
    </source>
</evidence>
<protein>
    <submittedName>
        <fullName evidence="1">Uncharacterized protein</fullName>
    </submittedName>
</protein>
<dbReference type="AlphaFoldDB" id="A0AAV4V5X7"/>
<proteinExistence type="predicted"/>
<evidence type="ECO:0000313" key="2">
    <source>
        <dbReference type="Proteomes" id="UP001054945"/>
    </source>
</evidence>
<comment type="caution">
    <text evidence="1">The sequence shown here is derived from an EMBL/GenBank/DDBJ whole genome shotgun (WGS) entry which is preliminary data.</text>
</comment>
<keyword evidence="2" id="KW-1185">Reference proteome</keyword>
<sequence>MRGESNVFQLGYFESQHSFKTFLVRSLVAKELRGNSDPVINDLPNLRNLELKKKVPEYISAVLSKAATTSGTQKHLPNSHSILRPFHLLFVSLSLICPLQRHSIVIRQSSASTVQTVTVGL</sequence>
<reference evidence="1 2" key="1">
    <citation type="submission" date="2021-06" db="EMBL/GenBank/DDBJ databases">
        <title>Caerostris extrusa draft genome.</title>
        <authorList>
            <person name="Kono N."/>
            <person name="Arakawa K."/>
        </authorList>
    </citation>
    <scope>NUCLEOTIDE SEQUENCE [LARGE SCALE GENOMIC DNA]</scope>
</reference>